<dbReference type="InterPro" id="IPR011333">
    <property type="entry name" value="SKP1/BTB/POZ_sf"/>
</dbReference>
<feature type="domain" description="BTB" evidence="3">
    <location>
        <begin position="131"/>
        <end position="172"/>
    </location>
</feature>
<dbReference type="EMBL" id="LT934123">
    <property type="protein sequence ID" value="VAI77098.1"/>
    <property type="molecule type" value="Genomic_DNA"/>
</dbReference>
<dbReference type="PANTHER" id="PTHR46336:SF3">
    <property type="entry name" value="BTB_POZ DOMAIN-CONTAINING PROTEIN POB1"/>
    <property type="match status" value="1"/>
</dbReference>
<evidence type="ECO:0000313" key="4">
    <source>
        <dbReference type="EMBL" id="VAI77098.1"/>
    </source>
</evidence>
<keyword evidence="5" id="KW-1185">Reference proteome</keyword>
<comment type="pathway">
    <text evidence="1">Protein modification; protein ubiquitination.</text>
</comment>
<name>A0A9R0ZFM6_TRITD</name>
<feature type="compositionally biased region" description="Acidic residues" evidence="2">
    <location>
        <begin position="90"/>
        <end position="100"/>
    </location>
</feature>
<dbReference type="InterPro" id="IPR045890">
    <property type="entry name" value="POB1-like"/>
</dbReference>
<dbReference type="InterPro" id="IPR000210">
    <property type="entry name" value="BTB/POZ_dom"/>
</dbReference>
<dbReference type="GO" id="GO:0010114">
    <property type="term" value="P:response to red light"/>
    <property type="evidence" value="ECO:0007669"/>
    <property type="project" value="TreeGrafter"/>
</dbReference>
<evidence type="ECO:0000256" key="2">
    <source>
        <dbReference type="SAM" id="MobiDB-lite"/>
    </source>
</evidence>
<dbReference type="Gramene" id="TRITD7Av1G184670.5">
    <property type="protein sequence ID" value="TRITD7Av1G184670.5"/>
    <property type="gene ID" value="TRITD7Av1G184670"/>
</dbReference>
<feature type="compositionally biased region" description="Basic and acidic residues" evidence="2">
    <location>
        <begin position="63"/>
        <end position="76"/>
    </location>
</feature>
<protein>
    <recommendedName>
        <fullName evidence="3">BTB domain-containing protein</fullName>
    </recommendedName>
</protein>
<dbReference type="CDD" id="cd18186">
    <property type="entry name" value="BTB_POZ_ZBTB_KLHL-like"/>
    <property type="match status" value="1"/>
</dbReference>
<dbReference type="GO" id="GO:0005634">
    <property type="term" value="C:nucleus"/>
    <property type="evidence" value="ECO:0007669"/>
    <property type="project" value="TreeGrafter"/>
</dbReference>
<dbReference type="Gene3D" id="3.30.710.10">
    <property type="entry name" value="Potassium Channel Kv1.1, Chain A"/>
    <property type="match status" value="1"/>
</dbReference>
<accession>A0A9R0ZFM6</accession>
<proteinExistence type="predicted"/>
<dbReference type="AlphaFoldDB" id="A0A9R0ZFM6"/>
<gene>
    <name evidence="4" type="ORF">TRITD_7Av1G184670</name>
</gene>
<dbReference type="Pfam" id="PF00651">
    <property type="entry name" value="BTB"/>
    <property type="match status" value="1"/>
</dbReference>
<dbReference type="SUPFAM" id="SSF54695">
    <property type="entry name" value="POZ domain"/>
    <property type="match status" value="1"/>
</dbReference>
<reference evidence="4 5" key="1">
    <citation type="submission" date="2017-09" db="EMBL/GenBank/DDBJ databases">
        <authorList>
            <consortium name="International Durum Wheat Genome Sequencing Consortium (IDWGSC)"/>
            <person name="Milanesi L."/>
        </authorList>
    </citation>
    <scope>NUCLEOTIDE SEQUENCE [LARGE SCALE GENOMIC DNA]</scope>
    <source>
        <strain evidence="5">cv. Svevo</strain>
    </source>
</reference>
<dbReference type="Proteomes" id="UP000324705">
    <property type="component" value="Chromosome 7A"/>
</dbReference>
<evidence type="ECO:0000313" key="5">
    <source>
        <dbReference type="Proteomes" id="UP000324705"/>
    </source>
</evidence>
<organism evidence="4 5">
    <name type="scientific">Triticum turgidum subsp. durum</name>
    <name type="common">Durum wheat</name>
    <name type="synonym">Triticum durum</name>
    <dbReference type="NCBI Taxonomy" id="4567"/>
    <lineage>
        <taxon>Eukaryota</taxon>
        <taxon>Viridiplantae</taxon>
        <taxon>Streptophyta</taxon>
        <taxon>Embryophyta</taxon>
        <taxon>Tracheophyta</taxon>
        <taxon>Spermatophyta</taxon>
        <taxon>Magnoliopsida</taxon>
        <taxon>Liliopsida</taxon>
        <taxon>Poales</taxon>
        <taxon>Poaceae</taxon>
        <taxon>BOP clade</taxon>
        <taxon>Pooideae</taxon>
        <taxon>Triticodae</taxon>
        <taxon>Triticeae</taxon>
        <taxon>Triticinae</taxon>
        <taxon>Triticum</taxon>
    </lineage>
</organism>
<dbReference type="PANTHER" id="PTHR46336">
    <property type="entry name" value="OS02G0260700 PROTEIN"/>
    <property type="match status" value="1"/>
</dbReference>
<evidence type="ECO:0000256" key="1">
    <source>
        <dbReference type="ARBA" id="ARBA00004906"/>
    </source>
</evidence>
<sequence length="189" mass="20750">MDPDFSRASGGPSFEFAFNSVNFSDRVLRIEIVAGDDAPGAKGAAGEGCSSIADWARHRKRRREDLRRDKGGEECGKYMSEPANIKIEADERDTYEETNEEPVAMIEESPPDIGQDGEDGESSDSSWNMECNQVLRVKSIYISSAILAAKSPFFYKLFSNGMKESDQRHATLRITASGNSGAPLGHFLS</sequence>
<feature type="region of interest" description="Disordered" evidence="2">
    <location>
        <begin position="60"/>
        <end position="126"/>
    </location>
</feature>
<evidence type="ECO:0000259" key="3">
    <source>
        <dbReference type="Pfam" id="PF00651"/>
    </source>
</evidence>